<dbReference type="Pfam" id="PF00535">
    <property type="entry name" value="Glycos_transf_2"/>
    <property type="match status" value="1"/>
</dbReference>
<dbReference type="InterPro" id="IPR001173">
    <property type="entry name" value="Glyco_trans_2-like"/>
</dbReference>
<accession>E3H7M0</accession>
<dbReference type="RefSeq" id="WP_013387272.1">
    <property type="nucleotide sequence ID" value="NC_014632.1"/>
</dbReference>
<dbReference type="Gene3D" id="3.90.550.10">
    <property type="entry name" value="Spore Coat Polysaccharide Biosynthesis Protein SpsA, Chain A"/>
    <property type="match status" value="1"/>
</dbReference>
<dbReference type="GO" id="GO:0016740">
    <property type="term" value="F:transferase activity"/>
    <property type="evidence" value="ECO:0007669"/>
    <property type="project" value="UniProtKB-KW"/>
</dbReference>
<dbReference type="AlphaFoldDB" id="E3H7M0"/>
<dbReference type="HOGENOM" id="CLU_063007_0_0_0"/>
<protein>
    <submittedName>
        <fullName evidence="2">Glycosyl transferase family 2</fullName>
    </submittedName>
</protein>
<reference evidence="2 3" key="1">
    <citation type="journal article" date="2010" name="Stand. Genomic Sci.">
        <title>Complete genome sequence of Ilyobacter polytropus type strain (CuHbu1).</title>
        <authorList>
            <person name="Sikorski J."/>
            <person name="Chertkov O."/>
            <person name="Lapidus A."/>
            <person name="Nolan M."/>
            <person name="Lucas S."/>
            <person name="Del Rio T.G."/>
            <person name="Tice H."/>
            <person name="Cheng J.F."/>
            <person name="Tapia R."/>
            <person name="Han C."/>
            <person name="Goodwin L."/>
            <person name="Pitluck S."/>
            <person name="Liolios K."/>
            <person name="Ivanova N."/>
            <person name="Mavromatis K."/>
            <person name="Mikhailova N."/>
            <person name="Pati A."/>
            <person name="Chen A."/>
            <person name="Palaniappan K."/>
            <person name="Land M."/>
            <person name="Hauser L."/>
            <person name="Chang Y.J."/>
            <person name="Jeffries C.D."/>
            <person name="Brambilla E."/>
            <person name="Yasawong M."/>
            <person name="Rohde M."/>
            <person name="Pukall R."/>
            <person name="Spring S."/>
            <person name="Goker M."/>
            <person name="Woyke T."/>
            <person name="Bristow J."/>
            <person name="Eisen J.A."/>
            <person name="Markowitz V."/>
            <person name="Hugenholtz P."/>
            <person name="Kyrpides N.C."/>
            <person name="Klenk H.P."/>
        </authorList>
    </citation>
    <scope>NUCLEOTIDE SEQUENCE [LARGE SCALE GENOMIC DNA]</scope>
    <source>
        <strain evidence="3">ATCC 51220 / DSM 2926 / LMG 16218 / CuHBu1</strain>
    </source>
</reference>
<dbReference type="STRING" id="572544.Ilyop_0816"/>
<evidence type="ECO:0000259" key="1">
    <source>
        <dbReference type="Pfam" id="PF00535"/>
    </source>
</evidence>
<dbReference type="SUPFAM" id="SSF53448">
    <property type="entry name" value="Nucleotide-diphospho-sugar transferases"/>
    <property type="match status" value="1"/>
</dbReference>
<proteinExistence type="predicted"/>
<feature type="domain" description="Glycosyltransferase 2-like" evidence="1">
    <location>
        <begin position="39"/>
        <end position="193"/>
    </location>
</feature>
<dbReference type="InterPro" id="IPR029044">
    <property type="entry name" value="Nucleotide-diphossugar_trans"/>
</dbReference>
<dbReference type="InterPro" id="IPR050834">
    <property type="entry name" value="Glycosyltransf_2"/>
</dbReference>
<dbReference type="EMBL" id="CP002281">
    <property type="protein sequence ID" value="ADO82602.1"/>
    <property type="molecule type" value="Genomic_DNA"/>
</dbReference>
<dbReference type="PANTHER" id="PTHR43685:SF2">
    <property type="entry name" value="GLYCOSYLTRANSFERASE 2-LIKE DOMAIN-CONTAINING PROTEIN"/>
    <property type="match status" value="1"/>
</dbReference>
<dbReference type="KEGG" id="ipo:Ilyop_0816"/>
<keyword evidence="3" id="KW-1185">Reference proteome</keyword>
<gene>
    <name evidence="2" type="ordered locus">Ilyop_0816</name>
</gene>
<keyword evidence="2" id="KW-0808">Transferase</keyword>
<evidence type="ECO:0000313" key="3">
    <source>
        <dbReference type="Proteomes" id="UP000006875"/>
    </source>
</evidence>
<dbReference type="Proteomes" id="UP000006875">
    <property type="component" value="Chromosome"/>
</dbReference>
<dbReference type="CDD" id="cd00761">
    <property type="entry name" value="Glyco_tranf_GTA_type"/>
    <property type="match status" value="1"/>
</dbReference>
<dbReference type="eggNOG" id="COG1216">
    <property type="taxonomic scope" value="Bacteria"/>
</dbReference>
<evidence type="ECO:0000313" key="2">
    <source>
        <dbReference type="EMBL" id="ADO82602.1"/>
    </source>
</evidence>
<dbReference type="CAZy" id="GT2">
    <property type="family name" value="Glycosyltransferase Family 2"/>
</dbReference>
<organism evidence="2 3">
    <name type="scientific">Ilyobacter polytropus (strain ATCC 51220 / DSM 2926 / LMG 16218 / CuHBu1)</name>
    <dbReference type="NCBI Taxonomy" id="572544"/>
    <lineage>
        <taxon>Bacteria</taxon>
        <taxon>Fusobacteriati</taxon>
        <taxon>Fusobacteriota</taxon>
        <taxon>Fusobacteriia</taxon>
        <taxon>Fusobacteriales</taxon>
        <taxon>Fusobacteriaceae</taxon>
        <taxon>Ilyobacter</taxon>
    </lineage>
</organism>
<dbReference type="OrthoDB" id="9798249at2"/>
<name>E3H7M0_ILYPC</name>
<sequence length="373" mass="44770">MNIEKNDIFKYKNNFKKYSHVKSWLNFGDPNYKSKPHLTIAIPTYKRPEMLKEAIDSALNQKDFDDYEIIVVDNDSECISKISKTEELIKSYNNPKILYYKNDENLGIYGNWNRCIELARGKWYTMLHDDDLLLEDFLKEVFKLIKNTPEISCVKARHYIYDQRIDAKKKKFKEKLKNLRGKVQRYNELDFLISNPIGGPVGIVMEREKAVAIGGFNEEYYPSSDYVFFTNYCTKYNIYYYNKVLCFYRISKNESLNNGTMIKATRVHYDVINILRGKNNFRNFFFKEYSLYFSLRALKEIKSLWRVEVKKEEMQFLGDNPRLNPLVYYFYFIFKGLWILKRSIPLRPFKKKRTFKNIISRVKNLKFSLLKLK</sequence>
<dbReference type="PANTHER" id="PTHR43685">
    <property type="entry name" value="GLYCOSYLTRANSFERASE"/>
    <property type="match status" value="1"/>
</dbReference>